<keyword evidence="1" id="KW-0547">Nucleotide-binding</keyword>
<organism evidence="5 6">
    <name type="scientific">Nocardia albiluteola</name>
    <dbReference type="NCBI Taxonomy" id="2842303"/>
    <lineage>
        <taxon>Bacteria</taxon>
        <taxon>Bacillati</taxon>
        <taxon>Actinomycetota</taxon>
        <taxon>Actinomycetes</taxon>
        <taxon>Mycobacteriales</taxon>
        <taxon>Nocardiaceae</taxon>
        <taxon>Nocardia</taxon>
    </lineage>
</organism>
<dbReference type="Pfam" id="PF00488">
    <property type="entry name" value="MutS_V"/>
    <property type="match status" value="1"/>
</dbReference>
<evidence type="ECO:0000259" key="4">
    <source>
        <dbReference type="SMART" id="SM00534"/>
    </source>
</evidence>
<evidence type="ECO:0000313" key="5">
    <source>
        <dbReference type="EMBL" id="MBU3065042.1"/>
    </source>
</evidence>
<feature type="domain" description="DNA mismatch repair proteins mutS family" evidence="4">
    <location>
        <begin position="320"/>
        <end position="503"/>
    </location>
</feature>
<name>A0ABS6B417_9NOCA</name>
<dbReference type="PANTHER" id="PTHR11361">
    <property type="entry name" value="DNA MISMATCH REPAIR PROTEIN MUTS FAMILY MEMBER"/>
    <property type="match status" value="1"/>
</dbReference>
<reference evidence="5 6" key="1">
    <citation type="submission" date="2021-06" db="EMBL/GenBank/DDBJ databases">
        <title>Actinomycetes sequencing.</title>
        <authorList>
            <person name="Shan Q."/>
        </authorList>
    </citation>
    <scope>NUCLEOTIDE SEQUENCE [LARGE SCALE GENOMIC DNA]</scope>
    <source>
        <strain evidence="5 6">NEAU-G5</strain>
    </source>
</reference>
<sequence>MKVALLQPPGVTVRIARAEQHTLDDLGVEMLCAAMALDEHGDADPAIADAVRAVLPASVLDPAVIRYRHAVLADCCAHPGAVRELYEIATRATQVRRWKVGPRHRPNGKLLLALEPLNELIGCLRMLRTACVRHTGKFESNGFADLCTIVGRELDDDYLDSVSRQLAAMDFEHGLHFSAGLATGNKIAEVRLHAPIRPQRRWFGLDRRSARAFEAIDDPEAESSPLVQLTNPALTIIADVVSDATDRVQEFFAQLRTQLAFYLGCVTLHRRMAAIGAPVCLPVIHPASAAGPRCSGLRDIGLALSSESPGVGNDVDARDRSLIMITGANNGGKSTLLRALGLAQLMMQAGMFVAADSFEAPVHEGVFTHFAADEDRTLSHGKLVEELVRMSMLIDRMAPGSLLLCNESFASTGARDAARIAAPLLDAFQTTGVALVFVTHLTEFACLRHEAAHPGELFLRAERLADGTRTFRLVPGPPEPGSHADDIFHRVFDRDPRALPEDDAAHSR</sequence>
<dbReference type="Gene3D" id="3.40.50.300">
    <property type="entry name" value="P-loop containing nucleotide triphosphate hydrolases"/>
    <property type="match status" value="1"/>
</dbReference>
<evidence type="ECO:0000313" key="6">
    <source>
        <dbReference type="Proteomes" id="UP000733379"/>
    </source>
</evidence>
<dbReference type="PANTHER" id="PTHR11361:SF34">
    <property type="entry name" value="DNA MISMATCH REPAIR PROTEIN MSH1, MITOCHONDRIAL"/>
    <property type="match status" value="1"/>
</dbReference>
<dbReference type="InterPro" id="IPR000432">
    <property type="entry name" value="DNA_mismatch_repair_MutS_C"/>
</dbReference>
<keyword evidence="6" id="KW-1185">Reference proteome</keyword>
<keyword evidence="3" id="KW-0238">DNA-binding</keyword>
<dbReference type="RefSeq" id="WP_215920788.1">
    <property type="nucleotide sequence ID" value="NZ_JAHKNI010000009.1"/>
</dbReference>
<evidence type="ECO:0000256" key="1">
    <source>
        <dbReference type="ARBA" id="ARBA00022741"/>
    </source>
</evidence>
<dbReference type="InterPro" id="IPR045076">
    <property type="entry name" value="MutS"/>
</dbReference>
<gene>
    <name evidence="5" type="ORF">KO481_26365</name>
</gene>
<protein>
    <submittedName>
        <fullName evidence="5">DNA mismatch repair protein</fullName>
    </submittedName>
</protein>
<comment type="caution">
    <text evidence="5">The sequence shown here is derived from an EMBL/GenBank/DDBJ whole genome shotgun (WGS) entry which is preliminary data.</text>
</comment>
<evidence type="ECO:0000256" key="3">
    <source>
        <dbReference type="ARBA" id="ARBA00023125"/>
    </source>
</evidence>
<proteinExistence type="predicted"/>
<dbReference type="SUPFAM" id="SSF52540">
    <property type="entry name" value="P-loop containing nucleoside triphosphate hydrolases"/>
    <property type="match status" value="1"/>
</dbReference>
<evidence type="ECO:0000256" key="2">
    <source>
        <dbReference type="ARBA" id="ARBA00022840"/>
    </source>
</evidence>
<dbReference type="EMBL" id="JAHKNI010000009">
    <property type="protein sequence ID" value="MBU3065042.1"/>
    <property type="molecule type" value="Genomic_DNA"/>
</dbReference>
<dbReference type="SMART" id="SM00534">
    <property type="entry name" value="MUTSac"/>
    <property type="match status" value="1"/>
</dbReference>
<dbReference type="InterPro" id="IPR027417">
    <property type="entry name" value="P-loop_NTPase"/>
</dbReference>
<dbReference type="Proteomes" id="UP000733379">
    <property type="component" value="Unassembled WGS sequence"/>
</dbReference>
<accession>A0ABS6B417</accession>
<keyword evidence="2" id="KW-0067">ATP-binding</keyword>